<feature type="compositionally biased region" description="Polar residues" evidence="1">
    <location>
        <begin position="1454"/>
        <end position="1470"/>
    </location>
</feature>
<protein>
    <submittedName>
        <fullName evidence="3">Uncharacterized protein</fullName>
    </submittedName>
</protein>
<feature type="compositionally biased region" description="Basic and acidic residues" evidence="1">
    <location>
        <begin position="1492"/>
        <end position="1502"/>
    </location>
</feature>
<organism evidence="3 4">
    <name type="scientific">Ilex paraguariensis</name>
    <name type="common">yerba mate</name>
    <dbReference type="NCBI Taxonomy" id="185542"/>
    <lineage>
        <taxon>Eukaryota</taxon>
        <taxon>Viridiplantae</taxon>
        <taxon>Streptophyta</taxon>
        <taxon>Embryophyta</taxon>
        <taxon>Tracheophyta</taxon>
        <taxon>Spermatophyta</taxon>
        <taxon>Magnoliopsida</taxon>
        <taxon>eudicotyledons</taxon>
        <taxon>Gunneridae</taxon>
        <taxon>Pentapetalae</taxon>
        <taxon>asterids</taxon>
        <taxon>campanulids</taxon>
        <taxon>Aquifoliales</taxon>
        <taxon>Aquifoliaceae</taxon>
        <taxon>Ilex</taxon>
    </lineage>
</organism>
<dbReference type="PANTHER" id="PTHR33870">
    <property type="entry name" value="CARDIOMYOPATHY-ASSOCIATED PROTEIN"/>
    <property type="match status" value="1"/>
</dbReference>
<proteinExistence type="predicted"/>
<sequence>MGIALLEIGVQIRKAVIFLIRKCYRLVCNHPFLMVMVFFLILMYKLFPLVFSLLVSSSPVLVCTAVLLGTLLSFGQPNIPEIEKEEKTTHEIVSLKTGISRDSIVVERDENYLLGRYNEKRRDVVGKSIEEASWTANDATEVAEGDSFVDSELQSEGKSREIEFQKQVITAGEHGLHAPRFELNSGMNEVQPGDEEVVDDQCSAIQSLYAENLEFKNDKSAGKCIDFQRADCLNPAPSSPWKQVEDGEEEDDEASDGSNEAESSSPDASMADIIPMLDELHPLLDEDAPQPAHMSDEGSDAASERSLKSSDGGDESDENSDNQEELEIGDDENDDDEEEEETQGAKEDGTKSAITWTEDDQKNLIDLGTSELERNQRLESLIARRRARKNMRMMAEKNLIDLEGADLPFSIAPISTTRHNPFDHPCDVNENMLLPPIPGSAPSVLLPRRNPFDLPYDSSEEKPNLMSDSFHNEFMTFQPKEQFFRRHESFNVGSSFFGTSRQEKQDIKLRPFFVPERIASEGTSYAPFQRQSSELSDSKVSSVPETESIGSAGDLDDKNLIEEDFSPKVELISTIEHDSQHVGHGSQSSDVDSVELDHAEKRDLELHEIEIKLGDEENHHEMEATLSVKGGVANLVGQDTRGTHTTEVVEQRYSIGSSSILLPEVNETIFNEKEGDSKVNLIQEAILSKQPSLEKSDFSMISGLVGDTQHREPIYDSSPPAVKKNLSSSSTSISSDLQVEISKLGSLPVVVKRTISFDEKESEVSSPSIKKDTPGKEEMVADSSQIRALDEIELGCWGVTETGPDFLKFGISGATQQSGSANVLMMPKTVADYTATDSQESSETPVEEDLTHQDGSYQTTGGQVPLLSFDADIHGAAHQDVSKEMEFKSSEGQNSVPTKEEQNSLVIERYSPNNPNTVSFETELEEEHLMDMEAPHLFTQDQVHSSNSDAEYYVGVQPDEKLISTHYPSVSKEKSVLQPEKELPLPDESMDESSDYVEVVHEQVIILAESTEEVSYTNNLNITEVQELNDTVAPEICPSSTPEPTSTPCDDSETKALTALAGIKDDILGGNENDDRIQVLEHFQFPVDATDPPVDVHNIVEDADDVKEIDEGLLLELDAVGDFSLKDLGSNFGEIEKQMVSGGMSFPVQRDHDPNSSGPVEGETIEVDETECIVDRENRTISKIEHSSIGHVDSSMRKYDNKDVQNPLDLKSIKDEPQQNKSEVEAEAFLVKLHTNVEEVDTGMPVVEARSYEDIESIFKAQPLSMETEVELGELEIPHQGKMKEVTDFEMPILEAQSLEDINTAFKQINEKVDEKSVVVESLRTELISGENMAECSESGVLPKGLDWTETKLELPVLQARSMEDTHLAFKKLEEKTVQRHILHGSGGDGPDMSESKDPAETSSDLHVVETKSPKDVNVTFMEISESKLDKQPKSGSEDGLTEVEAKEVASSKIAESNSKESGVQETSSGAAKKSDHEVGTFEDLSSSISDLKVEENVHKST</sequence>
<dbReference type="Proteomes" id="UP001642360">
    <property type="component" value="Unassembled WGS sequence"/>
</dbReference>
<comment type="caution">
    <text evidence="3">The sequence shown here is derived from an EMBL/GenBank/DDBJ whole genome shotgun (WGS) entry which is preliminary data.</text>
</comment>
<evidence type="ECO:0000256" key="2">
    <source>
        <dbReference type="SAM" id="Phobius"/>
    </source>
</evidence>
<feature type="transmembrane region" description="Helical" evidence="2">
    <location>
        <begin position="23"/>
        <end position="44"/>
    </location>
</feature>
<keyword evidence="4" id="KW-1185">Reference proteome</keyword>
<feature type="region of interest" description="Disordered" evidence="1">
    <location>
        <begin position="1382"/>
        <end position="1502"/>
    </location>
</feature>
<reference evidence="3 4" key="1">
    <citation type="submission" date="2024-02" db="EMBL/GenBank/DDBJ databases">
        <authorList>
            <person name="Vignale AGUSTIN F."/>
            <person name="Sosa J E."/>
            <person name="Modenutti C."/>
        </authorList>
    </citation>
    <scope>NUCLEOTIDE SEQUENCE [LARGE SCALE GENOMIC DNA]</scope>
</reference>
<name>A0ABC8TU89_9AQUA</name>
<accession>A0ABC8TU89</accession>
<keyword evidence="2" id="KW-0812">Transmembrane</keyword>
<keyword evidence="2" id="KW-1133">Transmembrane helix</keyword>
<evidence type="ECO:0000313" key="3">
    <source>
        <dbReference type="EMBL" id="CAK9173028.1"/>
    </source>
</evidence>
<feature type="region of interest" description="Disordered" evidence="1">
    <location>
        <begin position="286"/>
        <end position="357"/>
    </location>
</feature>
<gene>
    <name evidence="3" type="ORF">ILEXP_LOCUS42754</name>
</gene>
<feature type="compositionally biased region" description="Low complexity" evidence="1">
    <location>
        <begin position="256"/>
        <end position="265"/>
    </location>
</feature>
<feature type="compositionally biased region" description="Acidic residues" evidence="1">
    <location>
        <begin position="246"/>
        <end position="255"/>
    </location>
</feature>
<evidence type="ECO:0000313" key="4">
    <source>
        <dbReference type="Proteomes" id="UP001642360"/>
    </source>
</evidence>
<keyword evidence="2" id="KW-0472">Membrane</keyword>
<evidence type="ECO:0000256" key="1">
    <source>
        <dbReference type="SAM" id="MobiDB-lite"/>
    </source>
</evidence>
<feature type="compositionally biased region" description="Basic and acidic residues" evidence="1">
    <location>
        <begin position="1425"/>
        <end position="1437"/>
    </location>
</feature>
<feature type="compositionally biased region" description="Acidic residues" evidence="1">
    <location>
        <begin position="312"/>
        <end position="342"/>
    </location>
</feature>
<feature type="region of interest" description="Disordered" evidence="1">
    <location>
        <begin position="230"/>
        <end position="268"/>
    </location>
</feature>
<dbReference type="EMBL" id="CAUOFW020006157">
    <property type="protein sequence ID" value="CAK9173028.1"/>
    <property type="molecule type" value="Genomic_DNA"/>
</dbReference>
<dbReference type="PANTHER" id="PTHR33870:SF4">
    <property type="entry name" value="CARDIOMYOPATHY-ASSOCIATED PROTEIN"/>
    <property type="match status" value="1"/>
</dbReference>
<feature type="region of interest" description="Disordered" evidence="1">
    <location>
        <begin position="524"/>
        <end position="556"/>
    </location>
</feature>
<feature type="compositionally biased region" description="Low complexity" evidence="1">
    <location>
        <begin position="532"/>
        <end position="542"/>
    </location>
</feature>